<evidence type="ECO:0000256" key="2">
    <source>
        <dbReference type="ARBA" id="ARBA00023125"/>
    </source>
</evidence>
<dbReference type="Gene3D" id="1.10.357.10">
    <property type="entry name" value="Tetracycline Repressor, domain 2"/>
    <property type="match status" value="1"/>
</dbReference>
<dbReference type="EMBL" id="JAGSOH010000138">
    <property type="protein sequence ID" value="MBR7830541.1"/>
    <property type="molecule type" value="Genomic_DNA"/>
</dbReference>
<dbReference type="InterPro" id="IPR009057">
    <property type="entry name" value="Homeodomain-like_sf"/>
</dbReference>
<dbReference type="Proteomes" id="UP000676325">
    <property type="component" value="Unassembled WGS sequence"/>
</dbReference>
<comment type="caution">
    <text evidence="6">The sequence shown here is derived from an EMBL/GenBank/DDBJ whole genome shotgun (WGS) entry which is preliminary data.</text>
</comment>
<evidence type="ECO:0000256" key="3">
    <source>
        <dbReference type="ARBA" id="ARBA00023163"/>
    </source>
</evidence>
<feature type="DNA-binding region" description="H-T-H motif" evidence="4">
    <location>
        <begin position="28"/>
        <end position="47"/>
    </location>
</feature>
<dbReference type="PANTHER" id="PTHR30055">
    <property type="entry name" value="HTH-TYPE TRANSCRIPTIONAL REGULATOR RUTR"/>
    <property type="match status" value="1"/>
</dbReference>
<keyword evidence="3" id="KW-0804">Transcription</keyword>
<dbReference type="InterPro" id="IPR049445">
    <property type="entry name" value="TetR_SbtR-like_C"/>
</dbReference>
<keyword evidence="1" id="KW-0805">Transcription regulation</keyword>
<evidence type="ECO:0000256" key="4">
    <source>
        <dbReference type="PROSITE-ProRule" id="PRU00335"/>
    </source>
</evidence>
<dbReference type="InterPro" id="IPR036271">
    <property type="entry name" value="Tet_transcr_reg_TetR-rel_C_sf"/>
</dbReference>
<reference evidence="6" key="1">
    <citation type="submission" date="2021-04" db="EMBL/GenBank/DDBJ databases">
        <title>Genome based classification of Actinospica acidithermotolerans sp. nov., an actinobacterium isolated from an Indonesian hot spring.</title>
        <authorList>
            <person name="Kusuma A.B."/>
            <person name="Putra K.E."/>
            <person name="Nafisah S."/>
            <person name="Loh J."/>
            <person name="Nouioui I."/>
            <person name="Goodfellow M."/>
        </authorList>
    </citation>
    <scope>NUCLEOTIDE SEQUENCE</scope>
    <source>
        <strain evidence="6">MGRD01-02</strain>
    </source>
</reference>
<dbReference type="PANTHER" id="PTHR30055:SF234">
    <property type="entry name" value="HTH-TYPE TRANSCRIPTIONAL REGULATOR BETI"/>
    <property type="match status" value="1"/>
</dbReference>
<dbReference type="InterPro" id="IPR050109">
    <property type="entry name" value="HTH-type_TetR-like_transc_reg"/>
</dbReference>
<protein>
    <submittedName>
        <fullName evidence="6">Helix-turn-helix transcriptional regulator</fullName>
    </submittedName>
</protein>
<dbReference type="PROSITE" id="PS50977">
    <property type="entry name" value="HTH_TETR_2"/>
    <property type="match status" value="1"/>
</dbReference>
<proteinExistence type="predicted"/>
<keyword evidence="7" id="KW-1185">Reference proteome</keyword>
<dbReference type="SUPFAM" id="SSF46689">
    <property type="entry name" value="Homeodomain-like"/>
    <property type="match status" value="1"/>
</dbReference>
<dbReference type="InterPro" id="IPR001647">
    <property type="entry name" value="HTH_TetR"/>
</dbReference>
<evidence type="ECO:0000313" key="6">
    <source>
        <dbReference type="EMBL" id="MBR7830541.1"/>
    </source>
</evidence>
<dbReference type="AlphaFoldDB" id="A0A941EFU4"/>
<dbReference type="GO" id="GO:0000976">
    <property type="term" value="F:transcription cis-regulatory region binding"/>
    <property type="evidence" value="ECO:0007669"/>
    <property type="project" value="TreeGrafter"/>
</dbReference>
<evidence type="ECO:0000259" key="5">
    <source>
        <dbReference type="PROSITE" id="PS50977"/>
    </source>
</evidence>
<dbReference type="Pfam" id="PF21597">
    <property type="entry name" value="TetR_C_43"/>
    <property type="match status" value="1"/>
</dbReference>
<dbReference type="PRINTS" id="PR00455">
    <property type="entry name" value="HTHTETR"/>
</dbReference>
<sequence>MRADAVRNRAKVLDAARAAFAAEGLAVPLDEIARRAGVGAGTVYRHFPTKEALFEAVIADRLLALAGDAESRLADDGVDAGEAFFGFFFALIEDAEAKADLAEALMAAGVHLQPETRHAAGRLTGGFSRLLERAQRAGAVRGDVTVTELHALVVGAMAAEKRAAGEPGKMTRIIADGLRA</sequence>
<accession>A0A941EFU4</accession>
<evidence type="ECO:0000256" key="1">
    <source>
        <dbReference type="ARBA" id="ARBA00023015"/>
    </source>
</evidence>
<dbReference type="GO" id="GO:0003700">
    <property type="term" value="F:DNA-binding transcription factor activity"/>
    <property type="evidence" value="ECO:0007669"/>
    <property type="project" value="TreeGrafter"/>
</dbReference>
<feature type="domain" description="HTH tetR-type" evidence="5">
    <location>
        <begin position="6"/>
        <end position="65"/>
    </location>
</feature>
<evidence type="ECO:0000313" key="7">
    <source>
        <dbReference type="Proteomes" id="UP000676325"/>
    </source>
</evidence>
<dbReference type="Pfam" id="PF00440">
    <property type="entry name" value="TetR_N"/>
    <property type="match status" value="1"/>
</dbReference>
<gene>
    <name evidence="6" type="ORF">KDK95_29840</name>
</gene>
<name>A0A941EFU4_9ACTN</name>
<dbReference type="SUPFAM" id="SSF48498">
    <property type="entry name" value="Tetracyclin repressor-like, C-terminal domain"/>
    <property type="match status" value="1"/>
</dbReference>
<organism evidence="6 7">
    <name type="scientific">Actinospica acidithermotolerans</name>
    <dbReference type="NCBI Taxonomy" id="2828514"/>
    <lineage>
        <taxon>Bacteria</taxon>
        <taxon>Bacillati</taxon>
        <taxon>Actinomycetota</taxon>
        <taxon>Actinomycetes</taxon>
        <taxon>Catenulisporales</taxon>
        <taxon>Actinospicaceae</taxon>
        <taxon>Actinospica</taxon>
    </lineage>
</organism>
<keyword evidence="2 4" id="KW-0238">DNA-binding</keyword>